<keyword evidence="7" id="KW-0270">Exopolysaccharide synthesis</keyword>
<dbReference type="PANTHER" id="PTHR30576">
    <property type="entry name" value="COLANIC BIOSYNTHESIS UDP-GLUCOSE LIPID CARRIER TRANSFERASE"/>
    <property type="match status" value="1"/>
</dbReference>
<comment type="subcellular location">
    <subcellularLocation>
        <location evidence="1">Membrane</location>
        <topology evidence="1">Multi-pass membrane protein</topology>
    </subcellularLocation>
</comment>
<dbReference type="KEGG" id="mpar:F7D14_18890"/>
<evidence type="ECO:0000256" key="6">
    <source>
        <dbReference type="ARBA" id="ARBA00023136"/>
    </source>
</evidence>
<proteinExistence type="inferred from homology"/>
<evidence type="ECO:0000256" key="4">
    <source>
        <dbReference type="ARBA" id="ARBA00022692"/>
    </source>
</evidence>
<feature type="region of interest" description="Disordered" evidence="8">
    <location>
        <begin position="31"/>
        <end position="53"/>
    </location>
</feature>
<sequence length="518" mass="57991">MADRPCAVLAQAGSIGRQDLSHQFDYPPDAAHAEPTISRGRRSNENSGRHAQTWSPRRNTALLRLSFSILAAALDFLAIMLAAVVAQLAYHVAAYSWNGLTAANLQPSLIAAAIFLLANAMRQEYSFANYLQLRGHGWRSFGLWTLVCLLALAIGFLTKTTEDTSRAAFVLASAAGIAAILAQRATLCHFVRASAETGGVSARRLFLVGFEQDIKVFTYRYKPWTCGMNVVASVVLRDSEQTLTDDLALAVASARMLRPDDIFILTPWSRTDVIDECVTAFLHMPARIHLGPERVLDRFVDARIDKVGAISSLSLSGHPLNLVEIAAKRVFDIVASATALLLLSPLLLLCGLLIRLESKGPALFLQRRYGFNRETFRIVKFRTMKTMEDDRHMKQATANDPRVTRIGRFLRRYNIDELPQLFNVLRGDMSLVGPRPHAVAHDQLFERRIALYARRHNVKPGITGWAQVNGLRGEIDSPEKIRQRVEHDLYYIDNWSMLFDIAIMFLTVFSRKAYRNAV</sequence>
<evidence type="ECO:0000256" key="7">
    <source>
        <dbReference type="ARBA" id="ARBA00023169"/>
    </source>
</evidence>
<dbReference type="PANTHER" id="PTHR30576:SF21">
    <property type="entry name" value="UDP-GLUCOSE:UNDECAPRENYL-PHOSPHATE GLUCOSE-1-PHOSPHATE TRANSFERASE"/>
    <property type="match status" value="1"/>
</dbReference>
<gene>
    <name evidence="11" type="ORF">F7D14_18890</name>
</gene>
<dbReference type="Proteomes" id="UP000422569">
    <property type="component" value="Chromosome"/>
</dbReference>
<feature type="transmembrane region" description="Helical" evidence="9">
    <location>
        <begin position="330"/>
        <end position="354"/>
    </location>
</feature>
<protein>
    <submittedName>
        <fullName evidence="11">Undecaprenyl-phosphate glucose phosphotransferase</fullName>
        <ecNumber evidence="11">2.7.8.31</ecNumber>
    </submittedName>
</protein>
<feature type="transmembrane region" description="Helical" evidence="9">
    <location>
        <begin position="102"/>
        <end position="120"/>
    </location>
</feature>
<dbReference type="EC" id="2.7.8.31" evidence="11"/>
<accession>A0A6B8MDF9</accession>
<reference evidence="11 12" key="1">
    <citation type="submission" date="2019-09" db="EMBL/GenBank/DDBJ databases">
        <title>Isolation and complete genome sequencing of Methylocystis species.</title>
        <authorList>
            <person name="Rumah B.L."/>
            <person name="Stead C.E."/>
            <person name="Stevens B.C."/>
            <person name="Minton N.P."/>
            <person name="Grosse-Honebrink A."/>
            <person name="Zhang Y."/>
        </authorList>
    </citation>
    <scope>NUCLEOTIDE SEQUENCE [LARGE SCALE GENOMIC DNA]</scope>
    <source>
        <strain evidence="11 12">BRCS2</strain>
    </source>
</reference>
<evidence type="ECO:0000256" key="5">
    <source>
        <dbReference type="ARBA" id="ARBA00022989"/>
    </source>
</evidence>
<feature type="transmembrane region" description="Helical" evidence="9">
    <location>
        <begin position="164"/>
        <end position="182"/>
    </location>
</feature>
<evidence type="ECO:0000256" key="9">
    <source>
        <dbReference type="SAM" id="Phobius"/>
    </source>
</evidence>
<keyword evidence="5 9" id="KW-1133">Transmembrane helix</keyword>
<dbReference type="InterPro" id="IPR003362">
    <property type="entry name" value="Bact_transf"/>
</dbReference>
<dbReference type="InterPro" id="IPR017473">
    <property type="entry name" value="Undecaprenyl-P_gluc_Ptfrase"/>
</dbReference>
<dbReference type="GO" id="GO:0016020">
    <property type="term" value="C:membrane"/>
    <property type="evidence" value="ECO:0007669"/>
    <property type="project" value="UniProtKB-SubCell"/>
</dbReference>
<feature type="transmembrane region" description="Helical" evidence="9">
    <location>
        <begin position="141"/>
        <end position="158"/>
    </location>
</feature>
<keyword evidence="4 9" id="KW-0812">Transmembrane</keyword>
<evidence type="ECO:0000256" key="2">
    <source>
        <dbReference type="ARBA" id="ARBA00006464"/>
    </source>
</evidence>
<dbReference type="InterPro" id="IPR017475">
    <property type="entry name" value="EPS_sugar_tfrase"/>
</dbReference>
<dbReference type="AlphaFoldDB" id="A0A6B8MDF9"/>
<dbReference type="GO" id="GO:0000271">
    <property type="term" value="P:polysaccharide biosynthetic process"/>
    <property type="evidence" value="ECO:0007669"/>
    <property type="project" value="UniProtKB-KW"/>
</dbReference>
<feature type="domain" description="Bacterial sugar transferase" evidence="10">
    <location>
        <begin position="328"/>
        <end position="509"/>
    </location>
</feature>
<organism evidence="11 12">
    <name type="scientific">Methylocystis parvus</name>
    <dbReference type="NCBI Taxonomy" id="134"/>
    <lineage>
        <taxon>Bacteria</taxon>
        <taxon>Pseudomonadati</taxon>
        <taxon>Pseudomonadota</taxon>
        <taxon>Alphaproteobacteria</taxon>
        <taxon>Hyphomicrobiales</taxon>
        <taxon>Methylocystaceae</taxon>
        <taxon>Methylocystis</taxon>
    </lineage>
</organism>
<evidence type="ECO:0000256" key="1">
    <source>
        <dbReference type="ARBA" id="ARBA00004141"/>
    </source>
</evidence>
<evidence type="ECO:0000259" key="10">
    <source>
        <dbReference type="Pfam" id="PF02397"/>
    </source>
</evidence>
<keyword evidence="6 9" id="KW-0472">Membrane</keyword>
<evidence type="ECO:0000256" key="8">
    <source>
        <dbReference type="SAM" id="MobiDB-lite"/>
    </source>
</evidence>
<keyword evidence="3 11" id="KW-0808">Transferase</keyword>
<name>A0A6B8MDF9_9HYPH</name>
<dbReference type="Pfam" id="PF02397">
    <property type="entry name" value="Bac_transf"/>
    <property type="match status" value="1"/>
</dbReference>
<evidence type="ECO:0000313" key="11">
    <source>
        <dbReference type="EMBL" id="QGM99343.1"/>
    </source>
</evidence>
<dbReference type="GO" id="GO:0089702">
    <property type="term" value="F:undecaprenyl-phosphate glucose phosphotransferase activity"/>
    <property type="evidence" value="ECO:0007669"/>
    <property type="project" value="UniProtKB-EC"/>
</dbReference>
<evidence type="ECO:0000313" key="12">
    <source>
        <dbReference type="Proteomes" id="UP000422569"/>
    </source>
</evidence>
<dbReference type="Pfam" id="PF13727">
    <property type="entry name" value="CoA_binding_3"/>
    <property type="match status" value="1"/>
</dbReference>
<feature type="transmembrane region" description="Helical" evidence="9">
    <location>
        <begin position="67"/>
        <end position="90"/>
    </location>
</feature>
<dbReference type="NCBIfam" id="TIGR03025">
    <property type="entry name" value="EPS_sugtrans"/>
    <property type="match status" value="1"/>
</dbReference>
<dbReference type="EMBL" id="CP044331">
    <property type="protein sequence ID" value="QGM99343.1"/>
    <property type="molecule type" value="Genomic_DNA"/>
</dbReference>
<dbReference type="GO" id="GO:0009242">
    <property type="term" value="P:colanic acid biosynthetic process"/>
    <property type="evidence" value="ECO:0007669"/>
    <property type="project" value="TreeGrafter"/>
</dbReference>
<dbReference type="NCBIfam" id="TIGR03023">
    <property type="entry name" value="WcaJ_sugtrans"/>
    <property type="match status" value="1"/>
</dbReference>
<comment type="similarity">
    <text evidence="2">Belongs to the bacterial sugar transferase family.</text>
</comment>
<keyword evidence="12" id="KW-1185">Reference proteome</keyword>
<evidence type="ECO:0000256" key="3">
    <source>
        <dbReference type="ARBA" id="ARBA00022679"/>
    </source>
</evidence>